<reference evidence="2 3" key="1">
    <citation type="submission" date="2017-02" db="EMBL/GenBank/DDBJ databases">
        <title>Vagococcus cremeus sp. nov., isolated from the small intestine of a marten, Martes flavigula.</title>
        <authorList>
            <person name="Tak E.J."/>
            <person name="Bae J.-W."/>
        </authorList>
    </citation>
    <scope>NUCLEOTIDE SEQUENCE [LARGE SCALE GENOMIC DNA]</scope>
    <source>
        <strain evidence="2 3">D7T301</strain>
    </source>
</reference>
<protein>
    <submittedName>
        <fullName evidence="2">Uncharacterized protein</fullName>
    </submittedName>
</protein>
<proteinExistence type="predicted"/>
<feature type="transmembrane region" description="Helical" evidence="1">
    <location>
        <begin position="6"/>
        <end position="25"/>
    </location>
</feature>
<sequence length="73" mass="8662">MDARIWVYVLAIVGVVNLGLGLYFLTKDLKKERRYWQRSTLVMDGLFLFFFILEIGLAVILWVNFQSQILFFL</sequence>
<keyword evidence="1" id="KW-0472">Membrane</keyword>
<organism evidence="2 3">
    <name type="scientific">Vagococcus martis</name>
    <dbReference type="NCBI Taxonomy" id="1768210"/>
    <lineage>
        <taxon>Bacteria</taxon>
        <taxon>Bacillati</taxon>
        <taxon>Bacillota</taxon>
        <taxon>Bacilli</taxon>
        <taxon>Lactobacillales</taxon>
        <taxon>Enterococcaceae</taxon>
        <taxon>Vagococcus</taxon>
    </lineage>
</organism>
<name>A0A1V4DGJ6_9ENTE</name>
<dbReference type="AlphaFoldDB" id="A0A1V4DGJ6"/>
<gene>
    <name evidence="2" type="ORF">BW731_05035</name>
</gene>
<comment type="caution">
    <text evidence="2">The sequence shown here is derived from an EMBL/GenBank/DDBJ whole genome shotgun (WGS) entry which is preliminary data.</text>
</comment>
<keyword evidence="1" id="KW-1133">Transmembrane helix</keyword>
<keyword evidence="3" id="KW-1185">Reference proteome</keyword>
<evidence type="ECO:0000256" key="1">
    <source>
        <dbReference type="SAM" id="Phobius"/>
    </source>
</evidence>
<feature type="transmembrane region" description="Helical" evidence="1">
    <location>
        <begin position="46"/>
        <end position="65"/>
    </location>
</feature>
<evidence type="ECO:0000313" key="2">
    <source>
        <dbReference type="EMBL" id="OPF87615.1"/>
    </source>
</evidence>
<keyword evidence="1" id="KW-0812">Transmembrane</keyword>
<dbReference type="EMBL" id="MVAB01000001">
    <property type="protein sequence ID" value="OPF87615.1"/>
    <property type="molecule type" value="Genomic_DNA"/>
</dbReference>
<dbReference type="RefSeq" id="WP_079346300.1">
    <property type="nucleotide sequence ID" value="NZ_MVAB01000001.1"/>
</dbReference>
<evidence type="ECO:0000313" key="3">
    <source>
        <dbReference type="Proteomes" id="UP000189970"/>
    </source>
</evidence>
<dbReference type="Proteomes" id="UP000189970">
    <property type="component" value="Unassembled WGS sequence"/>
</dbReference>
<accession>A0A1V4DGJ6</accession>